<evidence type="ECO:0000256" key="4">
    <source>
        <dbReference type="ARBA" id="ARBA00022553"/>
    </source>
</evidence>
<keyword evidence="8 11" id="KW-1133">Transmembrane helix</keyword>
<dbReference type="InterPro" id="IPR003660">
    <property type="entry name" value="HAMP_dom"/>
</dbReference>
<evidence type="ECO:0000313" key="15">
    <source>
        <dbReference type="Proteomes" id="UP000586722"/>
    </source>
</evidence>
<organism evidence="14 15">
    <name type="scientific">Pannonibacter tanglangensis</name>
    <dbReference type="NCBI Taxonomy" id="2750084"/>
    <lineage>
        <taxon>Bacteria</taxon>
        <taxon>Pseudomonadati</taxon>
        <taxon>Pseudomonadota</taxon>
        <taxon>Alphaproteobacteria</taxon>
        <taxon>Hyphomicrobiales</taxon>
        <taxon>Stappiaceae</taxon>
        <taxon>Pannonibacter</taxon>
    </lineage>
</organism>
<dbReference type="GO" id="GO:0005886">
    <property type="term" value="C:plasma membrane"/>
    <property type="evidence" value="ECO:0007669"/>
    <property type="project" value="TreeGrafter"/>
</dbReference>
<feature type="domain" description="HAMP" evidence="13">
    <location>
        <begin position="176"/>
        <end position="227"/>
    </location>
</feature>
<name>A0A7X5J9G9_9HYPH</name>
<dbReference type="PROSITE" id="PS50885">
    <property type="entry name" value="HAMP"/>
    <property type="match status" value="1"/>
</dbReference>
<evidence type="ECO:0000256" key="7">
    <source>
        <dbReference type="ARBA" id="ARBA00022777"/>
    </source>
</evidence>
<dbReference type="InterPro" id="IPR003594">
    <property type="entry name" value="HATPase_dom"/>
</dbReference>
<dbReference type="PRINTS" id="PR00344">
    <property type="entry name" value="BCTRLSENSOR"/>
</dbReference>
<accession>A0A7X5J9G9</accession>
<dbReference type="Proteomes" id="UP000586722">
    <property type="component" value="Unassembled WGS sequence"/>
</dbReference>
<dbReference type="InterPro" id="IPR005467">
    <property type="entry name" value="His_kinase_dom"/>
</dbReference>
<dbReference type="Pfam" id="PF02518">
    <property type="entry name" value="HATPase_c"/>
    <property type="match status" value="1"/>
</dbReference>
<evidence type="ECO:0000256" key="11">
    <source>
        <dbReference type="SAM" id="Phobius"/>
    </source>
</evidence>
<dbReference type="GO" id="GO:0004673">
    <property type="term" value="F:protein histidine kinase activity"/>
    <property type="evidence" value="ECO:0007669"/>
    <property type="project" value="UniProtKB-EC"/>
</dbReference>
<evidence type="ECO:0000256" key="3">
    <source>
        <dbReference type="ARBA" id="ARBA00012438"/>
    </source>
</evidence>
<evidence type="ECO:0000256" key="6">
    <source>
        <dbReference type="ARBA" id="ARBA00022692"/>
    </source>
</evidence>
<comment type="caution">
    <text evidence="14">The sequence shown here is derived from an EMBL/GenBank/DDBJ whole genome shotgun (WGS) entry which is preliminary data.</text>
</comment>
<dbReference type="AlphaFoldDB" id="A0A7X5J9G9"/>
<dbReference type="SUPFAM" id="SSF55874">
    <property type="entry name" value="ATPase domain of HSP90 chaperone/DNA topoisomerase II/histidine kinase"/>
    <property type="match status" value="1"/>
</dbReference>
<dbReference type="PANTHER" id="PTHR45436:SF5">
    <property type="entry name" value="SENSOR HISTIDINE KINASE TRCS"/>
    <property type="match status" value="1"/>
</dbReference>
<evidence type="ECO:0000256" key="8">
    <source>
        <dbReference type="ARBA" id="ARBA00022989"/>
    </source>
</evidence>
<evidence type="ECO:0000256" key="2">
    <source>
        <dbReference type="ARBA" id="ARBA00004370"/>
    </source>
</evidence>
<feature type="domain" description="Histidine kinase" evidence="12">
    <location>
        <begin position="235"/>
        <end position="441"/>
    </location>
</feature>
<evidence type="ECO:0000256" key="9">
    <source>
        <dbReference type="ARBA" id="ARBA00023012"/>
    </source>
</evidence>
<gene>
    <name evidence="14" type="ORF">GWI72_09245</name>
</gene>
<keyword evidence="7 14" id="KW-0418">Kinase</keyword>
<dbReference type="InterPro" id="IPR050428">
    <property type="entry name" value="TCS_sensor_his_kinase"/>
</dbReference>
<keyword evidence="4" id="KW-0597">Phosphoprotein</keyword>
<sequence length="444" mass="47845">MAVAALWSVAALALAGFILVELYRDTVERAFDSQLEVYQKAIIGAMAPTDGSTINRPENLGEPRFNLPLSGWYWTIADWPNWRIVHASGSLVGDMLLVPPLAYGQRTGGGFATGPGGEELRVSQRIISFDGKTYLIAVGGKTEGLRKDLAAFTGQVALTLAVFGLGLVAAVLLQVRFGLLPIRRMQQSLAAVRNGEAERIDEDLPRELAPLAVELNALIRSNAEVVDRARTHVGNLAHALKTPLSVLSNEAALSDDAFARKVSEQAGLMRTQVDHHLERARQAAQRRVIGVATPVEPVLARLLRAMTRIHDARGLAFDSQLEPGIRFRGEQQDLEDLAGNLIDNACKWADMRVEVTARLLPGATPERTLFEIIVEDDGPGLTEAERREAVKRGRRLDESVPGTGLGLSIVADLVALYGGSFELGEAEIGGLKARLVLPATPAGG</sequence>
<dbReference type="EC" id="2.7.13.3" evidence="3"/>
<evidence type="ECO:0000256" key="10">
    <source>
        <dbReference type="ARBA" id="ARBA00023136"/>
    </source>
</evidence>
<comment type="catalytic activity">
    <reaction evidence="1">
        <text>ATP + protein L-histidine = ADP + protein N-phospho-L-histidine.</text>
        <dbReference type="EC" id="2.7.13.3"/>
    </reaction>
</comment>
<dbReference type="InterPro" id="IPR036890">
    <property type="entry name" value="HATPase_C_sf"/>
</dbReference>
<evidence type="ECO:0000256" key="5">
    <source>
        <dbReference type="ARBA" id="ARBA00022679"/>
    </source>
</evidence>
<evidence type="ECO:0000313" key="14">
    <source>
        <dbReference type="EMBL" id="NBN78451.1"/>
    </source>
</evidence>
<reference evidence="15" key="1">
    <citation type="submission" date="2020-01" db="EMBL/GenBank/DDBJ databases">
        <authorList>
            <person name="Fang Y."/>
            <person name="Sun R."/>
            <person name="Nie L."/>
            <person name="He J."/>
            <person name="Hao L."/>
            <person name="Wang L."/>
            <person name="Su S."/>
            <person name="Lv E."/>
            <person name="Zhang Z."/>
            <person name="Xie R."/>
            <person name="Liu H."/>
        </authorList>
    </citation>
    <scope>NUCLEOTIDE SEQUENCE [LARGE SCALE GENOMIC DNA]</scope>
    <source>
        <strain evidence="15">XCT-53</strain>
    </source>
</reference>
<dbReference type="SMART" id="SM00387">
    <property type="entry name" value="HATPase_c"/>
    <property type="match status" value="1"/>
</dbReference>
<evidence type="ECO:0000259" key="12">
    <source>
        <dbReference type="PROSITE" id="PS50109"/>
    </source>
</evidence>
<keyword evidence="6 11" id="KW-0812">Transmembrane</keyword>
<dbReference type="InterPro" id="IPR004358">
    <property type="entry name" value="Sig_transdc_His_kin-like_C"/>
</dbReference>
<keyword evidence="5" id="KW-0808">Transferase</keyword>
<keyword evidence="9" id="KW-0902">Two-component regulatory system</keyword>
<protein>
    <recommendedName>
        <fullName evidence="3">histidine kinase</fullName>
        <ecNumber evidence="3">2.7.13.3</ecNumber>
    </recommendedName>
</protein>
<dbReference type="PROSITE" id="PS50109">
    <property type="entry name" value="HIS_KIN"/>
    <property type="match status" value="1"/>
</dbReference>
<proteinExistence type="predicted"/>
<dbReference type="EMBL" id="JAABLQ010000001">
    <property type="protein sequence ID" value="NBN78451.1"/>
    <property type="molecule type" value="Genomic_DNA"/>
</dbReference>
<evidence type="ECO:0000256" key="1">
    <source>
        <dbReference type="ARBA" id="ARBA00000085"/>
    </source>
</evidence>
<evidence type="ECO:0000259" key="13">
    <source>
        <dbReference type="PROSITE" id="PS50885"/>
    </source>
</evidence>
<dbReference type="GO" id="GO:0000160">
    <property type="term" value="P:phosphorelay signal transduction system"/>
    <property type="evidence" value="ECO:0007669"/>
    <property type="project" value="UniProtKB-KW"/>
</dbReference>
<keyword evidence="10 11" id="KW-0472">Membrane</keyword>
<comment type="subcellular location">
    <subcellularLocation>
        <location evidence="2">Membrane</location>
    </subcellularLocation>
</comment>
<keyword evidence="15" id="KW-1185">Reference proteome</keyword>
<dbReference type="PANTHER" id="PTHR45436">
    <property type="entry name" value="SENSOR HISTIDINE KINASE YKOH"/>
    <property type="match status" value="1"/>
</dbReference>
<dbReference type="Gene3D" id="3.30.565.10">
    <property type="entry name" value="Histidine kinase-like ATPase, C-terminal domain"/>
    <property type="match status" value="1"/>
</dbReference>
<dbReference type="Gene3D" id="1.10.287.130">
    <property type="match status" value="1"/>
</dbReference>
<feature type="transmembrane region" description="Helical" evidence="11">
    <location>
        <begin position="156"/>
        <end position="179"/>
    </location>
</feature>